<dbReference type="Gene3D" id="1.10.599.10">
    <property type="entry name" value="Aldehyde Ferredoxin Oxidoreductase Protein, subunit A, domain 3"/>
    <property type="match status" value="1"/>
</dbReference>
<protein>
    <submittedName>
        <fullName evidence="10">Aldehyde:ferredoxin oxidoreductase</fullName>
    </submittedName>
</protein>
<dbReference type="GO" id="GO:0051539">
    <property type="term" value="F:4 iron, 4 sulfur cluster binding"/>
    <property type="evidence" value="ECO:0007669"/>
    <property type="project" value="UniProtKB-KW"/>
</dbReference>
<evidence type="ECO:0000256" key="7">
    <source>
        <dbReference type="ARBA" id="ARBA00023014"/>
    </source>
</evidence>
<keyword evidence="4" id="KW-0479">Metal-binding</keyword>
<evidence type="ECO:0000313" key="10">
    <source>
        <dbReference type="EMBL" id="TWJ26457.1"/>
    </source>
</evidence>
<keyword evidence="7" id="KW-0411">Iron-sulfur</keyword>
<dbReference type="GO" id="GO:0046872">
    <property type="term" value="F:metal ion binding"/>
    <property type="evidence" value="ECO:0007669"/>
    <property type="project" value="UniProtKB-KW"/>
</dbReference>
<evidence type="ECO:0000256" key="6">
    <source>
        <dbReference type="ARBA" id="ARBA00023004"/>
    </source>
</evidence>
<keyword evidence="11" id="KW-1185">Reference proteome</keyword>
<keyword evidence="5" id="KW-0560">Oxidoreductase</keyword>
<keyword evidence="6" id="KW-0408">Iron</keyword>
<evidence type="ECO:0000256" key="8">
    <source>
        <dbReference type="ARBA" id="ARBA00049934"/>
    </source>
</evidence>
<dbReference type="SUPFAM" id="SSF48310">
    <property type="entry name" value="Aldehyde ferredoxin oxidoreductase, C-terminal domains"/>
    <property type="match status" value="1"/>
</dbReference>
<organism evidence="10 11">
    <name type="scientific">Geobacter argillaceus</name>
    <dbReference type="NCBI Taxonomy" id="345631"/>
    <lineage>
        <taxon>Bacteria</taxon>
        <taxon>Pseudomonadati</taxon>
        <taxon>Thermodesulfobacteriota</taxon>
        <taxon>Desulfuromonadia</taxon>
        <taxon>Geobacterales</taxon>
        <taxon>Geobacteraceae</taxon>
        <taxon>Geobacter</taxon>
    </lineage>
</organism>
<dbReference type="PANTHER" id="PTHR30038:SF0">
    <property type="entry name" value="TUNGSTEN-CONTAINING ALDEHYDE FERREDOXIN OXIDOREDUCTASE"/>
    <property type="match status" value="1"/>
</dbReference>
<proteinExistence type="inferred from homology"/>
<dbReference type="InterPro" id="IPR013984">
    <property type="entry name" value="Ald_Fedxn_OxRdtase_dom2"/>
</dbReference>
<dbReference type="SUPFAM" id="SSF56228">
    <property type="entry name" value="Aldehyde ferredoxin oxidoreductase, N-terminal domain"/>
    <property type="match status" value="1"/>
</dbReference>
<dbReference type="GO" id="GO:0009055">
    <property type="term" value="F:electron transfer activity"/>
    <property type="evidence" value="ECO:0007669"/>
    <property type="project" value="InterPro"/>
</dbReference>
<feature type="domain" description="Aldehyde ferredoxin oxidoreductase N-terminal" evidence="9">
    <location>
        <begin position="4"/>
        <end position="200"/>
    </location>
</feature>
<name>A0A562W926_9BACT</name>
<evidence type="ECO:0000256" key="5">
    <source>
        <dbReference type="ARBA" id="ARBA00023002"/>
    </source>
</evidence>
<dbReference type="Pfam" id="PF02730">
    <property type="entry name" value="AFOR_N"/>
    <property type="match status" value="1"/>
</dbReference>
<evidence type="ECO:0000256" key="4">
    <source>
        <dbReference type="ARBA" id="ARBA00022723"/>
    </source>
</evidence>
<comment type="cofactor">
    <cofactor evidence="1">
        <name>[4Fe-4S] cluster</name>
        <dbReference type="ChEBI" id="CHEBI:49883"/>
    </cofactor>
</comment>
<keyword evidence="3" id="KW-0004">4Fe-4S</keyword>
<comment type="cofactor">
    <cofactor evidence="8">
        <name>tungstopterin</name>
        <dbReference type="ChEBI" id="CHEBI:30402"/>
    </cofactor>
</comment>
<dbReference type="EMBL" id="VLLN01000005">
    <property type="protein sequence ID" value="TWJ26457.1"/>
    <property type="molecule type" value="Genomic_DNA"/>
</dbReference>
<dbReference type="Pfam" id="PF01314">
    <property type="entry name" value="AFOR_C"/>
    <property type="match status" value="1"/>
</dbReference>
<dbReference type="Proteomes" id="UP000319449">
    <property type="component" value="Unassembled WGS sequence"/>
</dbReference>
<dbReference type="InterPro" id="IPR036021">
    <property type="entry name" value="Tungsten_al_ferr_oxy-like_C"/>
</dbReference>
<dbReference type="GO" id="GO:0016625">
    <property type="term" value="F:oxidoreductase activity, acting on the aldehyde or oxo group of donors, iron-sulfur protein as acceptor"/>
    <property type="evidence" value="ECO:0007669"/>
    <property type="project" value="InterPro"/>
</dbReference>
<dbReference type="Gene3D" id="1.10.569.10">
    <property type="entry name" value="Aldehyde Ferredoxin Oxidoreductase Protein, subunit A, domain 2"/>
    <property type="match status" value="1"/>
</dbReference>
<dbReference type="PANTHER" id="PTHR30038">
    <property type="entry name" value="ALDEHYDE FERREDOXIN OXIDOREDUCTASE"/>
    <property type="match status" value="1"/>
</dbReference>
<evidence type="ECO:0000256" key="1">
    <source>
        <dbReference type="ARBA" id="ARBA00001966"/>
    </source>
</evidence>
<reference evidence="10 11" key="1">
    <citation type="submission" date="2019-07" db="EMBL/GenBank/DDBJ databases">
        <title>Genomic Encyclopedia of Archaeal and Bacterial Type Strains, Phase II (KMG-II): from individual species to whole genera.</title>
        <authorList>
            <person name="Goeker M."/>
        </authorList>
    </citation>
    <scope>NUCLEOTIDE SEQUENCE [LARGE SCALE GENOMIC DNA]</scope>
    <source>
        <strain evidence="10 11">ATCC BAA-1139</strain>
    </source>
</reference>
<evidence type="ECO:0000313" key="11">
    <source>
        <dbReference type="Proteomes" id="UP000319449"/>
    </source>
</evidence>
<dbReference type="Gene3D" id="3.60.9.10">
    <property type="entry name" value="Aldehyde ferredoxin oxidoreductase, N-terminal domain"/>
    <property type="match status" value="1"/>
</dbReference>
<comment type="similarity">
    <text evidence="2">Belongs to the AOR/FOR family.</text>
</comment>
<dbReference type="InterPro" id="IPR036503">
    <property type="entry name" value="Ald_Fedxn_OxRdtase_N_sf"/>
</dbReference>
<dbReference type="InterPro" id="IPR001203">
    <property type="entry name" value="OxRdtase_Ald_Fedxn_C"/>
</dbReference>
<dbReference type="InterPro" id="IPR051919">
    <property type="entry name" value="W-dependent_AOR"/>
</dbReference>
<evidence type="ECO:0000256" key="3">
    <source>
        <dbReference type="ARBA" id="ARBA00022485"/>
    </source>
</evidence>
<dbReference type="InterPro" id="IPR013983">
    <property type="entry name" value="Ald_Fedxn_OxRdtase_N"/>
</dbReference>
<evidence type="ECO:0000259" key="9">
    <source>
        <dbReference type="SMART" id="SM00790"/>
    </source>
</evidence>
<evidence type="ECO:0000256" key="2">
    <source>
        <dbReference type="ARBA" id="ARBA00011032"/>
    </source>
</evidence>
<dbReference type="RefSeq" id="WP_145019601.1">
    <property type="nucleotide sequence ID" value="NZ_VLLN01000005.1"/>
</dbReference>
<dbReference type="OrthoDB" id="9763894at2"/>
<sequence length="579" mass="62408">MNGWTGKILRVDLTEGRAWREEIPQELLHAYLGGRGLGVRLMRDHFRLDPLAPEMPLIFAVGPLCGTTAPTAARLTVVSRSPLTGTIYDCSAGGRFAWRLKAAGLDALFITGQSERPVLLAINDDAVELLPAEELWGGRIRETVAALADRGSVAAIGPAGENGVLFANIMMGEGNSVGRGGLGAVMGAKRLKAIVVGGSRPVTIADQARFDHARQDVMRLFRASPVIFGELGIAEYGTPALVDLMRQRRMAPTENFARTVFAGSHHYSGPAIRRECGAKKDGCYGCPIQCKKSTPSGEHLPEYETVSHFGGLNGIASLAAIVEANTLCNQLGIDTISAAVTLAAWGEARGRFPVADELPPLLEAIAMRSGDGEHLALGSRRVTEQLGRPGLSMSVKGLELPAYDPRGAYGMALAYCTSNRGGCHLRAYPIAHEILRKPVATDRFSFSGKARIIKIAEDTNAAVDSLVACKFSFFGATLEEYAELLSATTGVEYSPQSLKEIGERIYLTERFYNCANGFTAGDDILPARFFAEAGSSGEGIQIPPIDRTRFDEELQKYYRIRGLNPDGTFPDDTFLDRQP</sequence>
<dbReference type="AlphaFoldDB" id="A0A562W926"/>
<dbReference type="SMART" id="SM00790">
    <property type="entry name" value="AFOR_N"/>
    <property type="match status" value="1"/>
</dbReference>
<dbReference type="InterPro" id="IPR013985">
    <property type="entry name" value="Ald_Fedxn_OxRdtase_dom3"/>
</dbReference>
<gene>
    <name evidence="10" type="ORF">JN12_01163</name>
</gene>
<comment type="caution">
    <text evidence="10">The sequence shown here is derived from an EMBL/GenBank/DDBJ whole genome shotgun (WGS) entry which is preliminary data.</text>
</comment>
<accession>A0A562W926</accession>